<keyword evidence="4" id="KW-1185">Reference proteome</keyword>
<comment type="caution">
    <text evidence="3">The sequence shown here is derived from an EMBL/GenBank/DDBJ whole genome shotgun (WGS) entry which is preliminary data.</text>
</comment>
<dbReference type="Proteomes" id="UP001500556">
    <property type="component" value="Unassembled WGS sequence"/>
</dbReference>
<dbReference type="SMART" id="SM00857">
    <property type="entry name" value="Resolvase"/>
    <property type="match status" value="1"/>
</dbReference>
<dbReference type="PANTHER" id="PTHR30461">
    <property type="entry name" value="DNA-INVERTASE FROM LAMBDOID PROPHAGE"/>
    <property type="match status" value="1"/>
</dbReference>
<dbReference type="PROSITE" id="PS51736">
    <property type="entry name" value="RECOMBINASES_3"/>
    <property type="match status" value="1"/>
</dbReference>
<dbReference type="InterPro" id="IPR011109">
    <property type="entry name" value="DNA_bind_recombinase_dom"/>
</dbReference>
<reference evidence="4" key="1">
    <citation type="journal article" date="2019" name="Int. J. Syst. Evol. Microbiol.">
        <title>The Global Catalogue of Microorganisms (GCM) 10K type strain sequencing project: providing services to taxonomists for standard genome sequencing and annotation.</title>
        <authorList>
            <consortium name="The Broad Institute Genomics Platform"/>
            <consortium name="The Broad Institute Genome Sequencing Center for Infectious Disease"/>
            <person name="Wu L."/>
            <person name="Ma J."/>
        </authorList>
    </citation>
    <scope>NUCLEOTIDE SEQUENCE [LARGE SCALE GENOMIC DNA]</scope>
    <source>
        <strain evidence="4">JCM 18961</strain>
    </source>
</reference>
<dbReference type="Gene3D" id="3.90.1750.20">
    <property type="entry name" value="Putative Large Serine Recombinase, Chain B, Domain 2"/>
    <property type="match status" value="1"/>
</dbReference>
<name>A0ABP8YA86_9MICO</name>
<protein>
    <submittedName>
        <fullName evidence="3">Recombinase family protein</fullName>
    </submittedName>
</protein>
<dbReference type="EMBL" id="BAABLO010000011">
    <property type="protein sequence ID" value="GAA4724420.1"/>
    <property type="molecule type" value="Genomic_DNA"/>
</dbReference>
<dbReference type="PROSITE" id="PS51737">
    <property type="entry name" value="RECOMBINASE_DNA_BIND"/>
    <property type="match status" value="1"/>
</dbReference>
<dbReference type="SUPFAM" id="SSF53041">
    <property type="entry name" value="Resolvase-like"/>
    <property type="match status" value="1"/>
</dbReference>
<evidence type="ECO:0000313" key="3">
    <source>
        <dbReference type="EMBL" id="GAA4724420.1"/>
    </source>
</evidence>
<dbReference type="CDD" id="cd00338">
    <property type="entry name" value="Ser_Recombinase"/>
    <property type="match status" value="1"/>
</dbReference>
<evidence type="ECO:0000313" key="4">
    <source>
        <dbReference type="Proteomes" id="UP001500556"/>
    </source>
</evidence>
<dbReference type="InterPro" id="IPR050639">
    <property type="entry name" value="SSR_resolvase"/>
</dbReference>
<dbReference type="Pfam" id="PF00239">
    <property type="entry name" value="Resolvase"/>
    <property type="match status" value="1"/>
</dbReference>
<dbReference type="Pfam" id="PF07508">
    <property type="entry name" value="Recombinase"/>
    <property type="match status" value="1"/>
</dbReference>
<dbReference type="PANTHER" id="PTHR30461:SF23">
    <property type="entry name" value="DNA RECOMBINASE-RELATED"/>
    <property type="match status" value="1"/>
</dbReference>
<dbReference type="InterPro" id="IPR025827">
    <property type="entry name" value="Zn_ribbon_recom_dom"/>
</dbReference>
<dbReference type="Gene3D" id="3.40.50.1390">
    <property type="entry name" value="Resolvase, N-terminal catalytic domain"/>
    <property type="match status" value="1"/>
</dbReference>
<evidence type="ECO:0000259" key="2">
    <source>
        <dbReference type="PROSITE" id="PS51737"/>
    </source>
</evidence>
<evidence type="ECO:0000259" key="1">
    <source>
        <dbReference type="PROSITE" id="PS51736"/>
    </source>
</evidence>
<dbReference type="Pfam" id="PF13408">
    <property type="entry name" value="Zn_ribbon_recom"/>
    <property type="match status" value="1"/>
</dbReference>
<dbReference type="InterPro" id="IPR038109">
    <property type="entry name" value="DNA_bind_recomb_sf"/>
</dbReference>
<dbReference type="RefSeq" id="WP_345503432.1">
    <property type="nucleotide sequence ID" value="NZ_BAABLO010000011.1"/>
</dbReference>
<feature type="domain" description="Resolvase/invertase-type recombinase catalytic" evidence="1">
    <location>
        <begin position="5"/>
        <end position="154"/>
    </location>
</feature>
<proteinExistence type="predicted"/>
<gene>
    <name evidence="3" type="ORF">GCM10025782_23050</name>
</gene>
<dbReference type="InterPro" id="IPR006119">
    <property type="entry name" value="Resolv_N"/>
</dbReference>
<organism evidence="3 4">
    <name type="scientific">Pedococcus ginsenosidimutans</name>
    <dbReference type="NCBI Taxonomy" id="490570"/>
    <lineage>
        <taxon>Bacteria</taxon>
        <taxon>Bacillati</taxon>
        <taxon>Actinomycetota</taxon>
        <taxon>Actinomycetes</taxon>
        <taxon>Micrococcales</taxon>
        <taxon>Intrasporangiaceae</taxon>
        <taxon>Pedococcus</taxon>
    </lineage>
</organism>
<accession>A0ABP8YA86</accession>
<feature type="domain" description="Recombinase" evidence="2">
    <location>
        <begin position="162"/>
        <end position="266"/>
    </location>
</feature>
<sequence>MSQPRAAVYLRQSEDKSGAGAAVARQLDECRALAERLGWEVAEVYEDNDTSATARAKPRAGWTRLLKDLQAGRHDAVIAFHTDRLYRRLRDLADLIDIAEERSLRIAAVKAADLDLSTPAGRMVAGMLAHVARYEVEQKGVRQVAANRQRAQAGMVLWTRRPFGFDRDGNEVKVVPEEAEVIRRTVQAVLAGGSMAHMVKDLNDAGTTTSTGAKWTVTSLRRAVTNPRIAGRVHYKGTQVSDTGPAILDGDTFDRLVAVLTDPRRKTAPSTQVKHLMSGLAICGRCGGRMFATKNSGIRVYRCRACYLTRDSARVDEVVEATVIARLSKPDAADLLSSRKDLEALRQSKVELVDRRKQFTSMLGEGLLDAAAAKTQLLKIAGDLEDVQRELDAATSGSPLSAIVGAGDVAARWASLPILSKRAVVNALMTVTVDPAGKGVRFDPRLVRVEWR</sequence>
<dbReference type="InterPro" id="IPR036162">
    <property type="entry name" value="Resolvase-like_N_sf"/>
</dbReference>